<sequence>PSPRSARGTDLARRETSCPGSICDDWLVMACCGPCGLCQLSRELSHRK</sequence>
<reference evidence="1" key="1">
    <citation type="submission" date="2025-08" db="UniProtKB">
        <authorList>
            <consortium name="Ensembl"/>
        </authorList>
    </citation>
    <scope>IDENTIFICATION</scope>
</reference>
<organism evidence="1 2">
    <name type="scientific">Chelydra serpentina</name>
    <name type="common">Snapping turtle</name>
    <name type="synonym">Testudo serpentina</name>
    <dbReference type="NCBI Taxonomy" id="8475"/>
    <lineage>
        <taxon>Eukaryota</taxon>
        <taxon>Metazoa</taxon>
        <taxon>Chordata</taxon>
        <taxon>Craniata</taxon>
        <taxon>Vertebrata</taxon>
        <taxon>Euteleostomi</taxon>
        <taxon>Archelosauria</taxon>
        <taxon>Testudinata</taxon>
        <taxon>Testudines</taxon>
        <taxon>Cryptodira</taxon>
        <taxon>Durocryptodira</taxon>
        <taxon>Americhelydia</taxon>
        <taxon>Chelydroidea</taxon>
        <taxon>Chelydridae</taxon>
        <taxon>Chelydra</taxon>
    </lineage>
</organism>
<evidence type="ECO:0008006" key="3">
    <source>
        <dbReference type="Google" id="ProtNLM"/>
    </source>
</evidence>
<dbReference type="Ensembl" id="ENSCSRT00000017452.1">
    <property type="protein sequence ID" value="ENSCSRP00000016685.1"/>
    <property type="gene ID" value="ENSCSRG00000012800.1"/>
</dbReference>
<reference evidence="1" key="2">
    <citation type="submission" date="2025-09" db="UniProtKB">
        <authorList>
            <consortium name="Ensembl"/>
        </authorList>
    </citation>
    <scope>IDENTIFICATION</scope>
</reference>
<dbReference type="Proteomes" id="UP000694403">
    <property type="component" value="Unplaced"/>
</dbReference>
<keyword evidence="2" id="KW-1185">Reference proteome</keyword>
<proteinExistence type="predicted"/>
<accession>A0A8C3SKU6</accession>
<name>A0A8C3SKU6_CHESE</name>
<protein>
    <recommendedName>
        <fullName evidence="3">PLAC8-like protein 1</fullName>
    </recommendedName>
</protein>
<evidence type="ECO:0000313" key="1">
    <source>
        <dbReference type="Ensembl" id="ENSCSRP00000016685.1"/>
    </source>
</evidence>
<dbReference type="AlphaFoldDB" id="A0A8C3SKU6"/>
<evidence type="ECO:0000313" key="2">
    <source>
        <dbReference type="Proteomes" id="UP000694403"/>
    </source>
</evidence>